<dbReference type="RefSeq" id="WP_377171440.1">
    <property type="nucleotide sequence ID" value="NZ_JBHSMQ010000013.1"/>
</dbReference>
<dbReference type="GO" id="GO:0051213">
    <property type="term" value="F:dioxygenase activity"/>
    <property type="evidence" value="ECO:0007669"/>
    <property type="project" value="UniProtKB-KW"/>
</dbReference>
<dbReference type="PANTHER" id="PTHR20883">
    <property type="entry name" value="PHYTANOYL-COA DIOXYGENASE DOMAIN CONTAINING 1"/>
    <property type="match status" value="1"/>
</dbReference>
<keyword evidence="2" id="KW-0560">Oxidoreductase</keyword>
<sequence>MNFASHLDAHGFVIVPNVLDASARHALAALLGDANGAGSRGMLRVREVAELAQSLLADLVSPYLAFNPVPVRGIYFDKRPETNWLVAWHQDLTLALKEQTEMTGFGPWSVKEGVPHVQPPMMLLEQMLAVRLHLDDTDAGNGALRVLPGTHRLGRLSAEAIQGCRETREEVLCEAKAGDVLLMRPLLLHASSRSSSPRRRRVLHIEYAGFELPAPLEWHEAPCQSCDSL</sequence>
<keyword evidence="3" id="KW-1185">Reference proteome</keyword>
<dbReference type="Gene3D" id="2.60.120.620">
    <property type="entry name" value="q2cbj1_9rhob like domain"/>
    <property type="match status" value="1"/>
</dbReference>
<dbReference type="InterPro" id="IPR008775">
    <property type="entry name" value="Phytyl_CoA_dOase-like"/>
</dbReference>
<organism evidence="2 3">
    <name type="scientific">Prosthecobacter fluviatilis</name>
    <dbReference type="NCBI Taxonomy" id="445931"/>
    <lineage>
        <taxon>Bacteria</taxon>
        <taxon>Pseudomonadati</taxon>
        <taxon>Verrucomicrobiota</taxon>
        <taxon>Verrucomicrobiia</taxon>
        <taxon>Verrucomicrobiales</taxon>
        <taxon>Verrucomicrobiaceae</taxon>
        <taxon>Prosthecobacter</taxon>
    </lineage>
</organism>
<evidence type="ECO:0000313" key="2">
    <source>
        <dbReference type="EMBL" id="MFC5457770.1"/>
    </source>
</evidence>
<evidence type="ECO:0000313" key="3">
    <source>
        <dbReference type="Proteomes" id="UP001596052"/>
    </source>
</evidence>
<accession>A0ABW0KWI8</accession>
<dbReference type="EMBL" id="JBHSMQ010000013">
    <property type="protein sequence ID" value="MFC5457770.1"/>
    <property type="molecule type" value="Genomic_DNA"/>
</dbReference>
<dbReference type="Pfam" id="PF05721">
    <property type="entry name" value="PhyH"/>
    <property type="match status" value="1"/>
</dbReference>
<dbReference type="SUPFAM" id="SSF51197">
    <property type="entry name" value="Clavaminate synthase-like"/>
    <property type="match status" value="1"/>
</dbReference>
<dbReference type="PANTHER" id="PTHR20883:SF48">
    <property type="entry name" value="ECTOINE DIOXYGENASE"/>
    <property type="match status" value="1"/>
</dbReference>
<keyword evidence="2" id="KW-0223">Dioxygenase</keyword>
<proteinExistence type="predicted"/>
<comment type="caution">
    <text evidence="2">The sequence shown here is derived from an EMBL/GenBank/DDBJ whole genome shotgun (WGS) entry which is preliminary data.</text>
</comment>
<dbReference type="Proteomes" id="UP001596052">
    <property type="component" value="Unassembled WGS sequence"/>
</dbReference>
<reference evidence="3" key="1">
    <citation type="journal article" date="2019" name="Int. J. Syst. Evol. Microbiol.">
        <title>The Global Catalogue of Microorganisms (GCM) 10K type strain sequencing project: providing services to taxonomists for standard genome sequencing and annotation.</title>
        <authorList>
            <consortium name="The Broad Institute Genomics Platform"/>
            <consortium name="The Broad Institute Genome Sequencing Center for Infectious Disease"/>
            <person name="Wu L."/>
            <person name="Ma J."/>
        </authorList>
    </citation>
    <scope>NUCLEOTIDE SEQUENCE [LARGE SCALE GENOMIC DNA]</scope>
    <source>
        <strain evidence="3">CGMCC 4.1469</strain>
    </source>
</reference>
<gene>
    <name evidence="2" type="ORF">ACFQDI_23075</name>
</gene>
<protein>
    <submittedName>
        <fullName evidence="2">Phytanoyl-CoA dioxygenase family protein</fullName>
    </submittedName>
</protein>
<evidence type="ECO:0000256" key="1">
    <source>
        <dbReference type="ARBA" id="ARBA00001954"/>
    </source>
</evidence>
<comment type="cofactor">
    <cofactor evidence="1">
        <name>Fe(2+)</name>
        <dbReference type="ChEBI" id="CHEBI:29033"/>
    </cofactor>
</comment>
<name>A0ABW0KWI8_9BACT</name>